<dbReference type="EMBL" id="JACBYW010000001">
    <property type="protein sequence ID" value="NYH77062.1"/>
    <property type="molecule type" value="Genomic_DNA"/>
</dbReference>
<dbReference type="AlphaFoldDB" id="A0A852YTL2"/>
<sequence>MTTITNVVTAIVENRRHYAQTDSEITELIRTIVDDDHGDWPSLIYVCDRPLTADNSELPGHQLRVMVEPGTGYGALNWFQEGSDGDARDSFNPHAPDDAPRILFSPHSGTEFRQNAALPIDLIRTAIDEFIHTGQRPTCVHWQLAEWY</sequence>
<evidence type="ECO:0000313" key="1">
    <source>
        <dbReference type="EMBL" id="NYH77062.1"/>
    </source>
</evidence>
<gene>
    <name evidence="1" type="ORF">FHR84_000376</name>
</gene>
<dbReference type="InterPro" id="IPR025680">
    <property type="entry name" value="DddI"/>
</dbReference>
<reference evidence="1 2" key="1">
    <citation type="submission" date="2020-07" db="EMBL/GenBank/DDBJ databases">
        <title>Genomic Encyclopedia of Type Strains, Phase III (KMG-III): the genomes of soil and plant-associated and newly described type strains.</title>
        <authorList>
            <person name="Whitman W."/>
        </authorList>
    </citation>
    <scope>NUCLEOTIDE SEQUENCE [LARGE SCALE GENOMIC DNA]</scope>
    <source>
        <strain evidence="1 2">CECT 8576</strain>
    </source>
</reference>
<name>A0A852YTL2_9ACTN</name>
<accession>A0A852YTL2</accession>
<evidence type="ECO:0000313" key="2">
    <source>
        <dbReference type="Proteomes" id="UP000548304"/>
    </source>
</evidence>
<dbReference type="Proteomes" id="UP000548304">
    <property type="component" value="Unassembled WGS sequence"/>
</dbReference>
<proteinExistence type="predicted"/>
<comment type="caution">
    <text evidence="1">The sequence shown here is derived from an EMBL/GenBank/DDBJ whole genome shotgun (WGS) entry which is preliminary data.</text>
</comment>
<dbReference type="RefSeq" id="WP_179533670.1">
    <property type="nucleotide sequence ID" value="NZ_JACBYW010000001.1"/>
</dbReference>
<evidence type="ECO:0008006" key="3">
    <source>
        <dbReference type="Google" id="ProtNLM"/>
    </source>
</evidence>
<dbReference type="Pfam" id="PF14430">
    <property type="entry name" value="Imm1"/>
    <property type="match status" value="1"/>
</dbReference>
<keyword evidence="2" id="KW-1185">Reference proteome</keyword>
<protein>
    <recommendedName>
        <fullName evidence="3">Immunity protein Imm1</fullName>
    </recommendedName>
</protein>
<organism evidence="1 2">
    <name type="scientific">Actinopolyspora biskrensis</name>
    <dbReference type="NCBI Taxonomy" id="1470178"/>
    <lineage>
        <taxon>Bacteria</taxon>
        <taxon>Bacillati</taxon>
        <taxon>Actinomycetota</taxon>
        <taxon>Actinomycetes</taxon>
        <taxon>Actinopolysporales</taxon>
        <taxon>Actinopolysporaceae</taxon>
        <taxon>Actinopolyspora</taxon>
    </lineage>
</organism>